<keyword evidence="2" id="KW-1185">Reference proteome</keyword>
<proteinExistence type="predicted"/>
<organism evidence="1 2">
    <name type="scientific">Pseudorhizobium tarimense</name>
    <dbReference type="NCBI Taxonomy" id="1079109"/>
    <lineage>
        <taxon>Bacteria</taxon>
        <taxon>Pseudomonadati</taxon>
        <taxon>Pseudomonadota</taxon>
        <taxon>Alphaproteobacteria</taxon>
        <taxon>Hyphomicrobiales</taxon>
        <taxon>Rhizobiaceae</taxon>
        <taxon>Rhizobium/Agrobacterium group</taxon>
        <taxon>Pseudorhizobium</taxon>
    </lineage>
</organism>
<evidence type="ECO:0000313" key="1">
    <source>
        <dbReference type="EMBL" id="MET3588737.1"/>
    </source>
</evidence>
<sequence>MQQLLLEHPDLRTQRRLGNAQPACRSAEVRLLGHCHDVGKLA</sequence>
<reference evidence="1 2" key="1">
    <citation type="submission" date="2024-06" db="EMBL/GenBank/DDBJ databases">
        <title>Genomic Encyclopedia of Type Strains, Phase IV (KMG-IV): sequencing the most valuable type-strain genomes for metagenomic binning, comparative biology and taxonomic classification.</title>
        <authorList>
            <person name="Goeker M."/>
        </authorList>
    </citation>
    <scope>NUCLEOTIDE SEQUENCE [LARGE SCALE GENOMIC DNA]</scope>
    <source>
        <strain evidence="1 2">DSM 105042</strain>
    </source>
</reference>
<protein>
    <recommendedName>
        <fullName evidence="3">CRISPR-associated endonuclease/helicase Cas3</fullName>
    </recommendedName>
</protein>
<evidence type="ECO:0000313" key="2">
    <source>
        <dbReference type="Proteomes" id="UP001549031"/>
    </source>
</evidence>
<accession>A0ABV2HEA6</accession>
<dbReference type="Proteomes" id="UP001549031">
    <property type="component" value="Unassembled WGS sequence"/>
</dbReference>
<comment type="caution">
    <text evidence="1">The sequence shown here is derived from an EMBL/GenBank/DDBJ whole genome shotgun (WGS) entry which is preliminary data.</text>
</comment>
<dbReference type="EMBL" id="JBEPLJ010000031">
    <property type="protein sequence ID" value="MET3588737.1"/>
    <property type="molecule type" value="Genomic_DNA"/>
</dbReference>
<evidence type="ECO:0008006" key="3">
    <source>
        <dbReference type="Google" id="ProtNLM"/>
    </source>
</evidence>
<gene>
    <name evidence="1" type="ORF">ABID21_004875</name>
</gene>
<name>A0ABV2HEA6_9HYPH</name>